<dbReference type="RefSeq" id="XP_022480329.1">
    <property type="nucleotide sequence ID" value="XM_022613230.1"/>
</dbReference>
<gene>
    <name evidence="3" type="ORF">CORC01_01576</name>
</gene>
<keyword evidence="4" id="KW-1185">Reference proteome</keyword>
<feature type="compositionally biased region" description="Low complexity" evidence="1">
    <location>
        <begin position="29"/>
        <end position="58"/>
    </location>
</feature>
<dbReference type="AlphaFoldDB" id="A0A1G4BP08"/>
<sequence>MDVPPPIPPRPPGYEIGRGGPPPLPARNPPSRKAVPSPTSPQQQQQQQQSPQPQQPNSQAPPPQAQSQQWQQAQWDQWQEFLKFQQFQQQQQQQQSQQQASAPRPQSQQGGNSNAPPGFGPPPTQPPPPPSQWKDHFFYSNGNPTPAFNNLMSLFFSKLDTQRSGYITPEVWSSWLDNIGFPTDENLWKKSLKGNWMFSAQDTADAELKWLLEAFYIDHKSVVRNPNAAHQLPWGGMPLLSLAGFTDFMAMEVVYEPDTLLRGLNNALRHYGVEVGKGPIPRHVLPEKCPPEMKRRLDEGNARLARTSQEKLDAQIAKSRMEAKGRQAALDLIDDRRYVYRYFDGI</sequence>
<name>A0A1G4BP08_9PEZI</name>
<dbReference type="STRING" id="1209926.A0A1G4BP08"/>
<feature type="compositionally biased region" description="Pro residues" evidence="1">
    <location>
        <begin position="118"/>
        <end position="131"/>
    </location>
</feature>
<evidence type="ECO:0000313" key="3">
    <source>
        <dbReference type="EMBL" id="OHF03192.1"/>
    </source>
</evidence>
<reference evidence="3 4" key="1">
    <citation type="submission" date="2016-09" db="EMBL/GenBank/DDBJ databases">
        <authorList>
            <person name="Capua I."/>
            <person name="De Benedictis P."/>
            <person name="Joannis T."/>
            <person name="Lombin L.H."/>
            <person name="Cattoli G."/>
        </authorList>
    </citation>
    <scope>NUCLEOTIDE SEQUENCE [LARGE SCALE GENOMIC DNA]</scope>
    <source>
        <strain evidence="3 4">IMI 309357</strain>
    </source>
</reference>
<dbReference type="Proteomes" id="UP000176998">
    <property type="component" value="Unassembled WGS sequence"/>
</dbReference>
<dbReference type="EMBL" id="MJBS01000008">
    <property type="protein sequence ID" value="OHF03192.1"/>
    <property type="molecule type" value="Genomic_DNA"/>
</dbReference>
<dbReference type="InterPro" id="IPR055936">
    <property type="entry name" value="DUF7514"/>
</dbReference>
<organism evidence="3 4">
    <name type="scientific">Colletotrichum orchidophilum</name>
    <dbReference type="NCBI Taxonomy" id="1209926"/>
    <lineage>
        <taxon>Eukaryota</taxon>
        <taxon>Fungi</taxon>
        <taxon>Dikarya</taxon>
        <taxon>Ascomycota</taxon>
        <taxon>Pezizomycotina</taxon>
        <taxon>Sordariomycetes</taxon>
        <taxon>Hypocreomycetidae</taxon>
        <taxon>Glomerellales</taxon>
        <taxon>Glomerellaceae</taxon>
        <taxon>Colletotrichum</taxon>
    </lineage>
</organism>
<accession>A0A1G4BP08</accession>
<evidence type="ECO:0000313" key="4">
    <source>
        <dbReference type="Proteomes" id="UP000176998"/>
    </source>
</evidence>
<evidence type="ECO:0000259" key="2">
    <source>
        <dbReference type="Pfam" id="PF24355"/>
    </source>
</evidence>
<dbReference type="GeneID" id="34554740"/>
<proteinExistence type="predicted"/>
<dbReference type="Pfam" id="PF24355">
    <property type="entry name" value="DUF7514"/>
    <property type="match status" value="1"/>
</dbReference>
<comment type="caution">
    <text evidence="3">The sequence shown here is derived from an EMBL/GenBank/DDBJ whole genome shotgun (WGS) entry which is preliminary data.</text>
</comment>
<feature type="compositionally biased region" description="Low complexity" evidence="1">
    <location>
        <begin position="65"/>
        <end position="109"/>
    </location>
</feature>
<feature type="domain" description="DUF7514" evidence="2">
    <location>
        <begin position="137"/>
        <end position="299"/>
    </location>
</feature>
<evidence type="ECO:0000256" key="1">
    <source>
        <dbReference type="SAM" id="MobiDB-lite"/>
    </source>
</evidence>
<protein>
    <recommendedName>
        <fullName evidence="2">DUF7514 domain-containing protein</fullName>
    </recommendedName>
</protein>
<feature type="compositionally biased region" description="Pro residues" evidence="1">
    <location>
        <begin position="1"/>
        <end position="12"/>
    </location>
</feature>
<feature type="region of interest" description="Disordered" evidence="1">
    <location>
        <begin position="1"/>
        <end position="140"/>
    </location>
</feature>
<dbReference type="OrthoDB" id="7873042at2759"/>